<sequence>MPEILLRPSDQTSRIADALADIVGGGVLTAATANDEFLAALEAPDVVLGVLAFDDTAWEIVERSPKPIVLVPTGVRANEHPGRIARVLVPLDGTEESAHAVAQTVRLFRSAGIEIVVLHVFDRSTVPPHWDQAAHARAAWECEFRARWCTPYFDGSPPPTVTLRSGAPGENVVTVAEAEADLIILGWSRRLLPGRAQTVRAAVSGASVPVMLIPTAPCTSGDAITRRDGQP</sequence>
<evidence type="ECO:0000259" key="1">
    <source>
        <dbReference type="Pfam" id="PF00582"/>
    </source>
</evidence>
<accession>A0A849BWC7</accession>
<gene>
    <name evidence="2" type="ORF">HLB23_05325</name>
</gene>
<comment type="caution">
    <text evidence="2">The sequence shown here is derived from an EMBL/GenBank/DDBJ whole genome shotgun (WGS) entry which is preliminary data.</text>
</comment>
<dbReference type="CDD" id="cd00293">
    <property type="entry name" value="USP-like"/>
    <property type="match status" value="1"/>
</dbReference>
<dbReference type="AlphaFoldDB" id="A0A849BWC7"/>
<name>A0A849BWC7_9NOCA</name>
<protein>
    <submittedName>
        <fullName evidence="2">Universal stress protein</fullName>
    </submittedName>
</protein>
<dbReference type="EMBL" id="JABELX010000001">
    <property type="protein sequence ID" value="NNH69296.1"/>
    <property type="molecule type" value="Genomic_DNA"/>
</dbReference>
<feature type="domain" description="UspA" evidence="1">
    <location>
        <begin position="86"/>
        <end position="214"/>
    </location>
</feature>
<reference evidence="2 3" key="1">
    <citation type="submission" date="2020-05" db="EMBL/GenBank/DDBJ databases">
        <title>MicrobeNet Type strains.</title>
        <authorList>
            <person name="Nicholson A.C."/>
        </authorList>
    </citation>
    <scope>NUCLEOTIDE SEQUENCE [LARGE SCALE GENOMIC DNA]</scope>
    <source>
        <strain evidence="2 3">JCM 3224</strain>
    </source>
</reference>
<dbReference type="Gene3D" id="3.40.50.12370">
    <property type="match status" value="1"/>
</dbReference>
<proteinExistence type="predicted"/>
<evidence type="ECO:0000313" key="3">
    <source>
        <dbReference type="Proteomes" id="UP000586827"/>
    </source>
</evidence>
<dbReference type="Proteomes" id="UP000586827">
    <property type="component" value="Unassembled WGS sequence"/>
</dbReference>
<evidence type="ECO:0000313" key="2">
    <source>
        <dbReference type="EMBL" id="NNH69296.1"/>
    </source>
</evidence>
<keyword evidence="3" id="KW-1185">Reference proteome</keyword>
<dbReference type="Pfam" id="PF00582">
    <property type="entry name" value="Usp"/>
    <property type="match status" value="1"/>
</dbReference>
<dbReference type="InterPro" id="IPR006016">
    <property type="entry name" value="UspA"/>
</dbReference>
<organism evidence="2 3">
    <name type="scientific">Nocardia uniformis</name>
    <dbReference type="NCBI Taxonomy" id="53432"/>
    <lineage>
        <taxon>Bacteria</taxon>
        <taxon>Bacillati</taxon>
        <taxon>Actinomycetota</taxon>
        <taxon>Actinomycetes</taxon>
        <taxon>Mycobacteriales</taxon>
        <taxon>Nocardiaceae</taxon>
        <taxon>Nocardia</taxon>
    </lineage>
</organism>
<dbReference type="RefSeq" id="WP_067525347.1">
    <property type="nucleotide sequence ID" value="NZ_JABELX010000001.1"/>
</dbReference>
<dbReference type="SUPFAM" id="SSF52402">
    <property type="entry name" value="Adenine nucleotide alpha hydrolases-like"/>
    <property type="match status" value="1"/>
</dbReference>